<name>T1BXN9_9ZZZZ</name>
<dbReference type="AlphaFoldDB" id="T1BXN9"/>
<gene>
    <name evidence="1" type="ORF">B1A_02772</name>
</gene>
<reference evidence="1" key="2">
    <citation type="journal article" date="2014" name="ISME J.">
        <title>Microbial stratification in low pH oxic and suboxic macroscopic growths along an acid mine drainage.</title>
        <authorList>
            <person name="Mendez-Garcia C."/>
            <person name="Mesa V."/>
            <person name="Sprenger R.R."/>
            <person name="Richter M."/>
            <person name="Diez M.S."/>
            <person name="Solano J."/>
            <person name="Bargiela R."/>
            <person name="Golyshina O.V."/>
            <person name="Manteca A."/>
            <person name="Ramos J.L."/>
            <person name="Gallego J.R."/>
            <person name="Llorente I."/>
            <person name="Martins Dos Santos V.A."/>
            <person name="Jensen O.N."/>
            <person name="Pelaez A.I."/>
            <person name="Sanchez J."/>
            <person name="Ferrer M."/>
        </authorList>
    </citation>
    <scope>NUCLEOTIDE SEQUENCE</scope>
</reference>
<proteinExistence type="predicted"/>
<evidence type="ECO:0000313" key="1">
    <source>
        <dbReference type="EMBL" id="EQD77751.1"/>
    </source>
</evidence>
<reference evidence="1" key="1">
    <citation type="submission" date="2013-08" db="EMBL/GenBank/DDBJ databases">
        <authorList>
            <person name="Mendez C."/>
            <person name="Richter M."/>
            <person name="Ferrer M."/>
            <person name="Sanchez J."/>
        </authorList>
    </citation>
    <scope>NUCLEOTIDE SEQUENCE</scope>
</reference>
<organism evidence="1">
    <name type="scientific">mine drainage metagenome</name>
    <dbReference type="NCBI Taxonomy" id="410659"/>
    <lineage>
        <taxon>unclassified sequences</taxon>
        <taxon>metagenomes</taxon>
        <taxon>ecological metagenomes</taxon>
    </lineage>
</organism>
<sequence length="111" mass="12335">MSAAFDVYSWQEPGAYYCMTLDVDAIGNDKGNVVLLPDPELQHILPAELTMVLSSTMAYPKGDAQHLFCREASELRERLGRSGTIVFMAGCDRLTYRKVSTLVDDAVREMA</sequence>
<comment type="caution">
    <text evidence="1">The sequence shown here is derived from an EMBL/GenBank/DDBJ whole genome shotgun (WGS) entry which is preliminary data.</text>
</comment>
<protein>
    <submittedName>
        <fullName evidence="1">Uncharacterized protein</fullName>
    </submittedName>
</protein>
<dbReference type="EMBL" id="AUZX01002051">
    <property type="protein sequence ID" value="EQD77751.1"/>
    <property type="molecule type" value="Genomic_DNA"/>
</dbReference>
<accession>T1BXN9</accession>
<feature type="non-terminal residue" evidence="1">
    <location>
        <position position="111"/>
    </location>
</feature>